<gene>
    <name evidence="6" type="ORF">FY036_07925</name>
</gene>
<evidence type="ECO:0000256" key="4">
    <source>
        <dbReference type="ARBA" id="ARBA00023136"/>
    </source>
</evidence>
<keyword evidence="3 5" id="KW-1133">Transmembrane helix</keyword>
<keyword evidence="4 5" id="KW-0472">Membrane</keyword>
<dbReference type="EMBL" id="VSZS01000059">
    <property type="protein sequence ID" value="TYR33494.1"/>
    <property type="molecule type" value="Genomic_DNA"/>
</dbReference>
<keyword evidence="7" id="KW-1185">Reference proteome</keyword>
<evidence type="ECO:0000256" key="1">
    <source>
        <dbReference type="ARBA" id="ARBA00004141"/>
    </source>
</evidence>
<keyword evidence="2 5" id="KW-0812">Transmembrane</keyword>
<reference evidence="6 7" key="2">
    <citation type="submission" date="2019-09" db="EMBL/GenBank/DDBJ databases">
        <title>Mesorhizobium sp. MaA-C15 isolated from Microcystis aeruginosa.</title>
        <authorList>
            <person name="Jeong S.E."/>
            <person name="Jin H.M."/>
            <person name="Jeon C.O."/>
        </authorList>
    </citation>
    <scope>NUCLEOTIDE SEQUENCE [LARGE SCALE GENOMIC DNA]</scope>
    <source>
        <strain evidence="6 7">MaA-C15</strain>
    </source>
</reference>
<evidence type="ECO:0000313" key="6">
    <source>
        <dbReference type="EMBL" id="TYR33494.1"/>
    </source>
</evidence>
<protein>
    <submittedName>
        <fullName evidence="6">DoxX family protein</fullName>
    </submittedName>
</protein>
<dbReference type="RefSeq" id="WP_148914168.1">
    <property type="nucleotide sequence ID" value="NZ_VSZS01000059.1"/>
</dbReference>
<proteinExistence type="predicted"/>
<comment type="caution">
    <text evidence="6">The sequence shown here is derived from an EMBL/GenBank/DDBJ whole genome shotgun (WGS) entry which is preliminary data.</text>
</comment>
<dbReference type="AlphaFoldDB" id="A0A5D4GZ88"/>
<feature type="transmembrane region" description="Helical" evidence="5">
    <location>
        <begin position="5"/>
        <end position="27"/>
    </location>
</feature>
<evidence type="ECO:0000256" key="2">
    <source>
        <dbReference type="ARBA" id="ARBA00022692"/>
    </source>
</evidence>
<feature type="transmembrane region" description="Helical" evidence="5">
    <location>
        <begin position="96"/>
        <end position="112"/>
    </location>
</feature>
<evidence type="ECO:0000256" key="3">
    <source>
        <dbReference type="ARBA" id="ARBA00022989"/>
    </source>
</evidence>
<dbReference type="InterPro" id="IPR032808">
    <property type="entry name" value="DoxX"/>
</dbReference>
<accession>A0A5D4GZ88</accession>
<feature type="transmembrane region" description="Helical" evidence="5">
    <location>
        <begin position="71"/>
        <end position="90"/>
    </location>
</feature>
<reference evidence="6 7" key="1">
    <citation type="submission" date="2019-08" db="EMBL/GenBank/DDBJ databases">
        <authorList>
            <person name="Seo Y.L."/>
        </authorList>
    </citation>
    <scope>NUCLEOTIDE SEQUENCE [LARGE SCALE GENOMIC DNA]</scope>
    <source>
        <strain evidence="6 7">MaA-C15</strain>
    </source>
</reference>
<sequence length="135" mass="14446">MNIKWVYWVATILLSLIYVGGGLMYLFNMPMVQGLFVNFGYPAYIVPILGVVKLLAAATILSRFNVALSDLAYAGMFFHLILAAGAHIGISDFAGLPPSLVGLVLLVVSFLTQNGARRKPSPYGSPAVLRGSIDA</sequence>
<dbReference type="OrthoDB" id="7960583at2"/>
<name>A0A5D4GZ88_9HYPH</name>
<comment type="subcellular location">
    <subcellularLocation>
        <location evidence="1">Membrane</location>
        <topology evidence="1">Multi-pass membrane protein</topology>
    </subcellularLocation>
</comment>
<feature type="transmembrane region" description="Helical" evidence="5">
    <location>
        <begin position="39"/>
        <end position="59"/>
    </location>
</feature>
<organism evidence="6 7">
    <name type="scientific">Neoaquamicrobium microcysteis</name>
    <dbReference type="NCBI Taxonomy" id="2682781"/>
    <lineage>
        <taxon>Bacteria</taxon>
        <taxon>Pseudomonadati</taxon>
        <taxon>Pseudomonadota</taxon>
        <taxon>Alphaproteobacteria</taxon>
        <taxon>Hyphomicrobiales</taxon>
        <taxon>Phyllobacteriaceae</taxon>
        <taxon>Neoaquamicrobium</taxon>
    </lineage>
</organism>
<dbReference type="GO" id="GO:0016020">
    <property type="term" value="C:membrane"/>
    <property type="evidence" value="ECO:0007669"/>
    <property type="project" value="UniProtKB-SubCell"/>
</dbReference>
<dbReference type="Pfam" id="PF13564">
    <property type="entry name" value="DoxX_2"/>
    <property type="match status" value="1"/>
</dbReference>
<evidence type="ECO:0000256" key="5">
    <source>
        <dbReference type="SAM" id="Phobius"/>
    </source>
</evidence>
<dbReference type="Proteomes" id="UP000323258">
    <property type="component" value="Unassembled WGS sequence"/>
</dbReference>
<evidence type="ECO:0000313" key="7">
    <source>
        <dbReference type="Proteomes" id="UP000323258"/>
    </source>
</evidence>